<accession>A0A1X7USK2</accession>
<reference evidence="1" key="1">
    <citation type="submission" date="2017-05" db="UniProtKB">
        <authorList>
            <consortium name="EnsemblMetazoa"/>
        </authorList>
    </citation>
    <scope>IDENTIFICATION</scope>
</reference>
<organism evidence="1">
    <name type="scientific">Amphimedon queenslandica</name>
    <name type="common">Sponge</name>
    <dbReference type="NCBI Taxonomy" id="400682"/>
    <lineage>
        <taxon>Eukaryota</taxon>
        <taxon>Metazoa</taxon>
        <taxon>Porifera</taxon>
        <taxon>Demospongiae</taxon>
        <taxon>Heteroscleromorpha</taxon>
        <taxon>Haplosclerida</taxon>
        <taxon>Niphatidae</taxon>
        <taxon>Amphimedon</taxon>
    </lineage>
</organism>
<dbReference type="EnsemblMetazoa" id="Aqu2.1.30753_001">
    <property type="protein sequence ID" value="Aqu2.1.30753_001"/>
    <property type="gene ID" value="Aqu2.1.30753"/>
</dbReference>
<proteinExistence type="predicted"/>
<protein>
    <submittedName>
        <fullName evidence="1">Uncharacterized protein</fullName>
    </submittedName>
</protein>
<sequence>MTHLNGRFYHLPGGSIGRLYVDLPSTEISHLAAGNYLMMRNLMVRKGANIREVLEMHMKRWTNEDYDVLVDEAVLCDKTLHTHSYKIDDDHFVRVFSRHM</sequence>
<dbReference type="AlphaFoldDB" id="A0A1X7USK2"/>
<dbReference type="InParanoid" id="A0A1X7USK2"/>
<evidence type="ECO:0000313" key="1">
    <source>
        <dbReference type="EnsemblMetazoa" id="Aqu2.1.30753_001"/>
    </source>
</evidence>
<name>A0A1X7USK2_AMPQE</name>